<dbReference type="STRING" id="436010.A0A166VEG1"/>
<dbReference type="OrthoDB" id="9974981at2759"/>
<keyword evidence="5" id="KW-1185">Reference proteome</keyword>
<dbReference type="AlphaFoldDB" id="A0A166VEG1"/>
<evidence type="ECO:0000313" key="5">
    <source>
        <dbReference type="Proteomes" id="UP000076532"/>
    </source>
</evidence>
<gene>
    <name evidence="4" type="ORF">FIBSPDRAFT_812215</name>
</gene>
<dbReference type="EMBL" id="KV417485">
    <property type="protein sequence ID" value="KZP32637.1"/>
    <property type="molecule type" value="Genomic_DNA"/>
</dbReference>
<dbReference type="PANTHER" id="PTHR47706:SF9">
    <property type="entry name" value="NMRA-LIKE DOMAIN-CONTAINING PROTEIN-RELATED"/>
    <property type="match status" value="1"/>
</dbReference>
<keyword evidence="1" id="KW-0521">NADP</keyword>
<name>A0A166VEG1_9AGAM</name>
<evidence type="ECO:0000259" key="3">
    <source>
        <dbReference type="Pfam" id="PF05368"/>
    </source>
</evidence>
<dbReference type="Proteomes" id="UP000076532">
    <property type="component" value="Unassembled WGS sequence"/>
</dbReference>
<dbReference type="InterPro" id="IPR051609">
    <property type="entry name" value="NmrA/Isoflavone_reductase-like"/>
</dbReference>
<dbReference type="Pfam" id="PF05368">
    <property type="entry name" value="NmrA"/>
    <property type="match status" value="1"/>
</dbReference>
<evidence type="ECO:0000256" key="2">
    <source>
        <dbReference type="ARBA" id="ARBA00023002"/>
    </source>
</evidence>
<dbReference type="SUPFAM" id="SSF51735">
    <property type="entry name" value="NAD(P)-binding Rossmann-fold domains"/>
    <property type="match status" value="1"/>
</dbReference>
<dbReference type="InterPro" id="IPR008030">
    <property type="entry name" value="NmrA-like"/>
</dbReference>
<keyword evidence="2" id="KW-0560">Oxidoreductase</keyword>
<dbReference type="PANTHER" id="PTHR47706">
    <property type="entry name" value="NMRA-LIKE FAMILY PROTEIN"/>
    <property type="match status" value="1"/>
</dbReference>
<evidence type="ECO:0000256" key="1">
    <source>
        <dbReference type="ARBA" id="ARBA00022857"/>
    </source>
</evidence>
<organism evidence="4 5">
    <name type="scientific">Athelia psychrophila</name>
    <dbReference type="NCBI Taxonomy" id="1759441"/>
    <lineage>
        <taxon>Eukaryota</taxon>
        <taxon>Fungi</taxon>
        <taxon>Dikarya</taxon>
        <taxon>Basidiomycota</taxon>
        <taxon>Agaricomycotina</taxon>
        <taxon>Agaricomycetes</taxon>
        <taxon>Agaricomycetidae</taxon>
        <taxon>Atheliales</taxon>
        <taxon>Atheliaceae</taxon>
        <taxon>Athelia</taxon>
    </lineage>
</organism>
<evidence type="ECO:0000313" key="4">
    <source>
        <dbReference type="EMBL" id="KZP32637.1"/>
    </source>
</evidence>
<feature type="domain" description="NmrA-like" evidence="3">
    <location>
        <begin position="4"/>
        <end position="231"/>
    </location>
</feature>
<reference evidence="4 5" key="1">
    <citation type="journal article" date="2016" name="Mol. Biol. Evol.">
        <title>Comparative Genomics of Early-Diverging Mushroom-Forming Fungi Provides Insights into the Origins of Lignocellulose Decay Capabilities.</title>
        <authorList>
            <person name="Nagy L.G."/>
            <person name="Riley R."/>
            <person name="Tritt A."/>
            <person name="Adam C."/>
            <person name="Daum C."/>
            <person name="Floudas D."/>
            <person name="Sun H."/>
            <person name="Yadav J.S."/>
            <person name="Pangilinan J."/>
            <person name="Larsson K.H."/>
            <person name="Matsuura K."/>
            <person name="Barry K."/>
            <person name="Labutti K."/>
            <person name="Kuo R."/>
            <person name="Ohm R.A."/>
            <person name="Bhattacharya S.S."/>
            <person name="Shirouzu T."/>
            <person name="Yoshinaga Y."/>
            <person name="Martin F.M."/>
            <person name="Grigoriev I.V."/>
            <person name="Hibbett D.S."/>
        </authorList>
    </citation>
    <scope>NUCLEOTIDE SEQUENCE [LARGE SCALE GENOMIC DNA]</scope>
    <source>
        <strain evidence="4 5">CBS 109695</strain>
    </source>
</reference>
<protein>
    <submittedName>
        <fullName evidence="4">NAD(P)-binding protein</fullName>
    </submittedName>
</protein>
<proteinExistence type="predicted"/>
<accession>A0A166VEG1</accession>
<sequence length="281" mass="29614">MPYKNIVVVGAGGNGGLISKALLKEGANVVVLSRPTSSSGKDLPKAIRIVLVDYSDVPALAATFKDHKIEVVISTISDQVIAQQTAIGDAAKHAGVKLFLPSEFGANTIGHTEGALSPKHYFAEHLKSIGLPSARIFNGLLITYIPWVIGLESGKIYLVGGKGDQKATFTHPDDVASFVGYILTHLPASELEDKVFRIEGESATMLQIAGYYGAKYPVEYVDEIPGEPFKNALQAILNGGKGSVAYSVEAGKDLTGAEAAGASNVLWAGHQWKGIKEGLGL</sequence>
<dbReference type="Gene3D" id="3.40.50.720">
    <property type="entry name" value="NAD(P)-binding Rossmann-like Domain"/>
    <property type="match status" value="1"/>
</dbReference>
<dbReference type="GO" id="GO:0016491">
    <property type="term" value="F:oxidoreductase activity"/>
    <property type="evidence" value="ECO:0007669"/>
    <property type="project" value="UniProtKB-KW"/>
</dbReference>
<dbReference type="InterPro" id="IPR036291">
    <property type="entry name" value="NAD(P)-bd_dom_sf"/>
</dbReference>